<dbReference type="AlphaFoldDB" id="A0A6J7L8X1"/>
<dbReference type="Pfam" id="PF12840">
    <property type="entry name" value="HTH_20"/>
    <property type="match status" value="1"/>
</dbReference>
<reference evidence="1" key="1">
    <citation type="submission" date="2020-05" db="EMBL/GenBank/DDBJ databases">
        <authorList>
            <person name="Chiriac C."/>
            <person name="Salcher M."/>
            <person name="Ghai R."/>
            <person name="Kavagutti S V."/>
        </authorList>
    </citation>
    <scope>NUCLEOTIDE SEQUENCE</scope>
</reference>
<dbReference type="EMBL" id="CAFBNF010000391">
    <property type="protein sequence ID" value="CAB4965048.1"/>
    <property type="molecule type" value="Genomic_DNA"/>
</dbReference>
<dbReference type="CDD" id="cd00090">
    <property type="entry name" value="HTH_ARSR"/>
    <property type="match status" value="1"/>
</dbReference>
<accession>A0A6J7L8X1</accession>
<organism evidence="1">
    <name type="scientific">freshwater metagenome</name>
    <dbReference type="NCBI Taxonomy" id="449393"/>
    <lineage>
        <taxon>unclassified sequences</taxon>
        <taxon>metagenomes</taxon>
        <taxon>ecological metagenomes</taxon>
    </lineage>
</organism>
<dbReference type="Gene3D" id="1.10.10.10">
    <property type="entry name" value="Winged helix-like DNA-binding domain superfamily/Winged helix DNA-binding domain"/>
    <property type="match status" value="1"/>
</dbReference>
<protein>
    <submittedName>
        <fullName evidence="1">Unannotated protein</fullName>
    </submittedName>
</protein>
<dbReference type="SUPFAM" id="SSF46785">
    <property type="entry name" value="Winged helix' DNA-binding domain"/>
    <property type="match status" value="1"/>
</dbReference>
<name>A0A6J7L8X1_9ZZZZ</name>
<dbReference type="InterPro" id="IPR036390">
    <property type="entry name" value="WH_DNA-bd_sf"/>
</dbReference>
<dbReference type="InterPro" id="IPR011991">
    <property type="entry name" value="ArsR-like_HTH"/>
</dbReference>
<gene>
    <name evidence="1" type="ORF">UFOPK3773_02338</name>
</gene>
<evidence type="ECO:0000313" key="1">
    <source>
        <dbReference type="EMBL" id="CAB4965048.1"/>
    </source>
</evidence>
<proteinExistence type="predicted"/>
<sequence>MTEQSVHKALSSDSRARLIGLLRQAGRPCSVVELAESTGLHVNTVRGHLDVLVRVGLAERSTSRRSTPGRPSVLYGPTLAALPPQEALIADAQAWARDHAQLAEGSATGRDAAVALVTQMLAERGFAPRGEEGGNLVLTACPYADLAGAEERLVCRLHLGLVRGALDRMGAPFTARFVSVDVLTPRCVIEFVDRSTTNEESAP</sequence>
<dbReference type="InterPro" id="IPR036388">
    <property type="entry name" value="WH-like_DNA-bd_sf"/>
</dbReference>